<accession>A0A834NND9</accession>
<dbReference type="Proteomes" id="UP000617340">
    <property type="component" value="Unassembled WGS sequence"/>
</dbReference>
<feature type="compositionally biased region" description="Basic residues" evidence="1">
    <location>
        <begin position="8"/>
        <end position="28"/>
    </location>
</feature>
<protein>
    <submittedName>
        <fullName evidence="2">Uncharacterized protein</fullName>
    </submittedName>
</protein>
<evidence type="ECO:0000313" key="2">
    <source>
        <dbReference type="EMBL" id="KAF7414561.1"/>
    </source>
</evidence>
<dbReference type="AlphaFoldDB" id="A0A834NND9"/>
<comment type="caution">
    <text evidence="2">The sequence shown here is derived from an EMBL/GenBank/DDBJ whole genome shotgun (WGS) entry which is preliminary data.</text>
</comment>
<sequence>MSMPTKGKQQHHLAHHHHHHQQQHHNPHQQHPLVVNVNVNNPGVHHLSQGYSTVVATSTPRYISNAGPKFPRHDVNFIPYIYIHRLQIFLMMSYEVMNLLK</sequence>
<name>A0A834NND9_VESGE</name>
<proteinExistence type="predicted"/>
<evidence type="ECO:0000313" key="3">
    <source>
        <dbReference type="Proteomes" id="UP000617340"/>
    </source>
</evidence>
<organism evidence="2 3">
    <name type="scientific">Vespula germanica</name>
    <name type="common">German yellow jacket</name>
    <name type="synonym">Paravespula germanica</name>
    <dbReference type="NCBI Taxonomy" id="30212"/>
    <lineage>
        <taxon>Eukaryota</taxon>
        <taxon>Metazoa</taxon>
        <taxon>Ecdysozoa</taxon>
        <taxon>Arthropoda</taxon>
        <taxon>Hexapoda</taxon>
        <taxon>Insecta</taxon>
        <taxon>Pterygota</taxon>
        <taxon>Neoptera</taxon>
        <taxon>Endopterygota</taxon>
        <taxon>Hymenoptera</taxon>
        <taxon>Apocrita</taxon>
        <taxon>Aculeata</taxon>
        <taxon>Vespoidea</taxon>
        <taxon>Vespidae</taxon>
        <taxon>Vespinae</taxon>
        <taxon>Vespula</taxon>
    </lineage>
</organism>
<reference evidence="2" key="1">
    <citation type="journal article" date="2020" name="G3 (Bethesda)">
        <title>High-Quality Assemblies for Three Invasive Social Wasps from the &lt;i&gt;Vespula&lt;/i&gt; Genus.</title>
        <authorList>
            <person name="Harrop T.W.R."/>
            <person name="Guhlin J."/>
            <person name="McLaughlin G.M."/>
            <person name="Permina E."/>
            <person name="Stockwell P."/>
            <person name="Gilligan J."/>
            <person name="Le Lec M.F."/>
            <person name="Gruber M.A.M."/>
            <person name="Quinn O."/>
            <person name="Lovegrove M."/>
            <person name="Duncan E.J."/>
            <person name="Remnant E.J."/>
            <person name="Van Eeckhoven J."/>
            <person name="Graham B."/>
            <person name="Knapp R.A."/>
            <person name="Langford K.W."/>
            <person name="Kronenberg Z."/>
            <person name="Press M.O."/>
            <person name="Eacker S.M."/>
            <person name="Wilson-Rankin E.E."/>
            <person name="Purcell J."/>
            <person name="Lester P.J."/>
            <person name="Dearden P.K."/>
        </authorList>
    </citation>
    <scope>NUCLEOTIDE SEQUENCE</scope>
    <source>
        <strain evidence="2">Linc-1</strain>
    </source>
</reference>
<gene>
    <name evidence="2" type="ORF">HZH68_003050</name>
</gene>
<feature type="region of interest" description="Disordered" evidence="1">
    <location>
        <begin position="1"/>
        <end position="29"/>
    </location>
</feature>
<evidence type="ECO:0000256" key="1">
    <source>
        <dbReference type="SAM" id="MobiDB-lite"/>
    </source>
</evidence>
<dbReference type="EMBL" id="JACSDZ010000002">
    <property type="protein sequence ID" value="KAF7414561.1"/>
    <property type="molecule type" value="Genomic_DNA"/>
</dbReference>
<keyword evidence="3" id="KW-1185">Reference proteome</keyword>